<comment type="catalytic activity">
    <reaction evidence="19">
        <text>L-seryl-[protein] + ATP = O-phospho-L-seryl-[protein] + ADP + H(+)</text>
        <dbReference type="Rhea" id="RHEA:17989"/>
        <dbReference type="Rhea" id="RHEA-COMP:9863"/>
        <dbReference type="Rhea" id="RHEA-COMP:11604"/>
        <dbReference type="ChEBI" id="CHEBI:15378"/>
        <dbReference type="ChEBI" id="CHEBI:29999"/>
        <dbReference type="ChEBI" id="CHEBI:30616"/>
        <dbReference type="ChEBI" id="CHEBI:83421"/>
        <dbReference type="ChEBI" id="CHEBI:456216"/>
        <dbReference type="EC" id="2.7.11.1"/>
    </reaction>
    <physiologicalReaction direction="left-to-right" evidence="19">
        <dbReference type="Rhea" id="RHEA:17990"/>
    </physiologicalReaction>
</comment>
<organism evidence="24">
    <name type="scientific">Oryza barthii</name>
    <dbReference type="NCBI Taxonomy" id="65489"/>
    <lineage>
        <taxon>Eukaryota</taxon>
        <taxon>Viridiplantae</taxon>
        <taxon>Streptophyta</taxon>
        <taxon>Embryophyta</taxon>
        <taxon>Tracheophyta</taxon>
        <taxon>Spermatophyta</taxon>
        <taxon>Magnoliopsida</taxon>
        <taxon>Liliopsida</taxon>
        <taxon>Poales</taxon>
        <taxon>Poaceae</taxon>
        <taxon>BOP clade</taxon>
        <taxon>Oryzoideae</taxon>
        <taxon>Oryzeae</taxon>
        <taxon>Oryzinae</taxon>
        <taxon>Oryza</taxon>
    </lineage>
</organism>
<keyword evidence="6" id="KW-0723">Serine/threonine-protein kinase</keyword>
<keyword evidence="13 20" id="KW-0067">ATP-binding</keyword>
<dbReference type="GO" id="GO:0005886">
    <property type="term" value="C:plasma membrane"/>
    <property type="evidence" value="ECO:0007669"/>
    <property type="project" value="UniProtKB-SubCell"/>
</dbReference>
<protein>
    <recommendedName>
        <fullName evidence="4">non-specific serine/threonine protein kinase</fullName>
        <ecNumber evidence="4">2.7.11.1</ecNumber>
    </recommendedName>
</protein>
<dbReference type="PaxDb" id="65489-OBART07G01990.1"/>
<dbReference type="InterPro" id="IPR011009">
    <property type="entry name" value="Kinase-like_dom_sf"/>
</dbReference>
<feature type="transmembrane region" description="Helical" evidence="22">
    <location>
        <begin position="672"/>
        <end position="696"/>
    </location>
</feature>
<evidence type="ECO:0000256" key="12">
    <source>
        <dbReference type="ARBA" id="ARBA00022777"/>
    </source>
</evidence>
<comment type="similarity">
    <text evidence="2">In the N-terminal section; belongs to the leguminous lectin family.</text>
</comment>
<feature type="transmembrane region" description="Helical" evidence="22">
    <location>
        <begin position="1263"/>
        <end position="1280"/>
    </location>
</feature>
<dbReference type="Gene3D" id="1.10.510.10">
    <property type="entry name" value="Transferase(Phosphotransferase) domain 1"/>
    <property type="match status" value="3"/>
</dbReference>
<reference evidence="24" key="2">
    <citation type="submission" date="2015-03" db="UniProtKB">
        <authorList>
            <consortium name="EnsemblPlants"/>
        </authorList>
    </citation>
    <scope>IDENTIFICATION</scope>
</reference>
<dbReference type="HOGENOM" id="CLU_235379_0_0_1"/>
<dbReference type="InterPro" id="IPR001245">
    <property type="entry name" value="Ser-Thr/Tyr_kinase_cat_dom"/>
</dbReference>
<feature type="domain" description="Protein kinase" evidence="23">
    <location>
        <begin position="935"/>
        <end position="1193"/>
    </location>
</feature>
<evidence type="ECO:0000256" key="4">
    <source>
        <dbReference type="ARBA" id="ARBA00012513"/>
    </source>
</evidence>
<dbReference type="FunFam" id="2.60.120.200:FF:000051">
    <property type="entry name" value="L-type lectin-domain containing receptor kinase V.9"/>
    <property type="match status" value="3"/>
</dbReference>
<sequence length="1921" mass="214594">MASFNPQGLGEHPISNSALVEVLQVANIPHMEHLSFLLPLIALALNLAIVMSEDQFVYSGFSGRNLTLDGAATVTDDGVLELTNRTVHIKGHAFYPTPWQFRKTPNGTVQSFSINFVFGMIPVYSNEKCTDGMTFVISPTSDMSSAQDSQYLGLLNKTSDGKASNHIFAVELDSSQNTEFHDIDDNHIGIDINNLTSVQSQPAGFYSDNKTIFNNLSLCSYKLMQVWVDYDEETTQIKVTMAPIEVGKPLRPLLSEIHNLSLVLEEPSYIGFSASTGPINTLYCVLGLSLGINRPAPAIDISKLPKLPRVSPKPRSKLLEIILPIATAAFILIMGTTIVLLVRRRMRYAELHEDWEAEFGPQRFSYKDLFHATDGFKNRNLLGLGGFGKVYKGVLPTSKLHVAVKRVSHDSKQGMKEFIAEIVSIGRLRHRNLVQLLGYCRRKDSKPTLDWAQRFQIIKGVASGLFYLHDRWEKIVIHRDVKASNVLLDGEMNGRLGDFGLAKLYDHGADPQTTHVVGTMGYLAPELARTGKATPLTDVYAFGIFILEVTCGKRPIDNYADDNSQMLIDCVVEHWHKGSLTNMLDKRLLGDYDADEFFFFLFISNLSALATGEDQFAYSGFNGANLTLNGVASVTPDGLLKLTNGTLRLQGHAFHPTPFSFKKKPNGTVNSFAVSYIFAIYCLRPVICGHGIAFIVSASKNFSTAMASQYLGLINDHNNGDPTNHFFAIELDTNQNDEFKDINNNHVGIDINSLTSVNSSSVGYYTDSKGNFNNITLTSYKMMQVWLEYNGDNRQINVTLAPIKMAKPVKPLLSTYYDLSTVLTDMAYVGFSSSTGSFVARHYVLGWSFGINKPAPAIDISKLPKLPYEGEKTHSKVLEITLPIATATFVLAMITLIILLIRRRLRYAEIREDWEVEFGPHRFSYKDLFCATEGFKNKNLLGIGGFGRVYKGLLPTSKLEIAVKRISHDSNQGMKEFIAEIVSIGHLQHRNLVQLHGYCRRKSELILVYDYMSNGSLDKHLYGQENNSTLTWAQRFQIIKGIASGLLYLHEEWEKVILHRDIKPSNILLDDNMNGRLGDFGLARLYDHGTDPQTTHVVGTIGYLAPELARTSKATPLTDVFAFGMFVLEVTCGRKPIDHTAQDNQLMLVDWVLHCWHQGFLNDAVDIKLQGVYNIDEACLALKLGLLCAHPFINKRPSMRHVTQILNREMELPELTPTHMSFNMLSLMQNQGFDPETMTNQFLISNSTLSDLSEVRQTSRTKFCFLFLLVSFGINCASFTNTSGDQLLYLGFTGANLITDDTTVVTSNGLLELTNGTVNRKGHAFYPSPLHFRKSHNNKVCSFSVSFVFAIRSSYPRMSLHGLAFVVSPSINFSNALASQYLGFLNSQNKGKASNYILAIEFDTVLNIEFEDIDNNHVGIDINDLHSVKSHSAGYYDDRNSIFHNMSLISGDPMQAWVDYNGEDKKINVTMAPIKMAKPTKPLISISYDLSTVLKEPSYIGFSASTGASDSRHYILGWSFGMNKSAPMININKLPKLPYQGSNPQSKLLAITLPIASATFRRLTYAELKEDWEAEFGPHRFSYKDLFHATHGFDNKNLLGAGGFGKVYKGVLPSSKLEVAVKRVSHESRQGMKEFVAEVVSIGRIRHRNIVQLLGYCRRKGELLLVYDYMTNGSLDTYLYNNELKPTLSWDQRFRIIKGIASGLFYLHDKWEKVVIHRDIKASNVLLDTEMNGRLGDFGLARLYDHGTDLQTTHVVGTMGYLAPELVCTGKASPLTDVFAFGAFLLEVTCGQRPVNHSSQDSPGVLVDWVLEHWQKGLLTNTVDARLQGDYNIDEACFVLKLGLLCSHPFTNMRPNMQQVMQFLDGDVPLPELTHMDMSFSIISMMQDEGFNPYTLSSYPPPGTSTRTGKELKTMQKIPAV</sequence>
<evidence type="ECO:0000256" key="19">
    <source>
        <dbReference type="ARBA" id="ARBA00048977"/>
    </source>
</evidence>
<keyword evidence="16" id="KW-0675">Receptor</keyword>
<dbReference type="PROSITE" id="PS00108">
    <property type="entry name" value="PROTEIN_KINASE_ST"/>
    <property type="match status" value="3"/>
</dbReference>
<keyword evidence="14 22" id="KW-1133">Transmembrane helix</keyword>
<dbReference type="STRING" id="65489.A0A0D3GLY1"/>
<dbReference type="eggNOG" id="ENOG502QSJ4">
    <property type="taxonomic scope" value="Eukaryota"/>
</dbReference>
<evidence type="ECO:0000256" key="18">
    <source>
        <dbReference type="ARBA" id="ARBA00048659"/>
    </source>
</evidence>
<dbReference type="InterPro" id="IPR050528">
    <property type="entry name" value="L-type_Lectin-RKs"/>
</dbReference>
<evidence type="ECO:0000256" key="22">
    <source>
        <dbReference type="SAM" id="Phobius"/>
    </source>
</evidence>
<keyword evidence="7" id="KW-0808">Transferase</keyword>
<evidence type="ECO:0000256" key="20">
    <source>
        <dbReference type="PROSITE-ProRule" id="PRU10141"/>
    </source>
</evidence>
<evidence type="ECO:0000256" key="21">
    <source>
        <dbReference type="SAM" id="MobiDB-lite"/>
    </source>
</evidence>
<dbReference type="GO" id="GO:0004674">
    <property type="term" value="F:protein serine/threonine kinase activity"/>
    <property type="evidence" value="ECO:0007669"/>
    <property type="project" value="UniProtKB-KW"/>
</dbReference>
<evidence type="ECO:0000256" key="15">
    <source>
        <dbReference type="ARBA" id="ARBA00023136"/>
    </source>
</evidence>
<feature type="region of interest" description="Disordered" evidence="21">
    <location>
        <begin position="1894"/>
        <end position="1921"/>
    </location>
</feature>
<dbReference type="FunFam" id="1.10.510.10:FF:000517">
    <property type="entry name" value="Putative receptor kinase Lecrk"/>
    <property type="match status" value="3"/>
</dbReference>
<accession>A0A0D3GLY1</accession>
<evidence type="ECO:0000256" key="5">
    <source>
        <dbReference type="ARBA" id="ARBA00022475"/>
    </source>
</evidence>
<dbReference type="InterPro" id="IPR013320">
    <property type="entry name" value="ConA-like_dom_sf"/>
</dbReference>
<evidence type="ECO:0000256" key="13">
    <source>
        <dbReference type="ARBA" id="ARBA00022840"/>
    </source>
</evidence>
<evidence type="ECO:0000256" key="3">
    <source>
        <dbReference type="ARBA" id="ARBA00010217"/>
    </source>
</evidence>
<keyword evidence="17" id="KW-0325">Glycoprotein</keyword>
<dbReference type="Proteomes" id="UP000026960">
    <property type="component" value="Chromosome 7"/>
</dbReference>
<dbReference type="Pfam" id="PF07714">
    <property type="entry name" value="PK_Tyr_Ser-Thr"/>
    <property type="match status" value="1"/>
</dbReference>
<evidence type="ECO:0000256" key="2">
    <source>
        <dbReference type="ARBA" id="ARBA00008536"/>
    </source>
</evidence>
<evidence type="ECO:0000256" key="9">
    <source>
        <dbReference type="ARBA" id="ARBA00022729"/>
    </source>
</evidence>
<dbReference type="GO" id="GO:0006952">
    <property type="term" value="P:defense response"/>
    <property type="evidence" value="ECO:0007669"/>
    <property type="project" value="UniProtKB-ARBA"/>
</dbReference>
<evidence type="ECO:0000256" key="1">
    <source>
        <dbReference type="ARBA" id="ARBA00004251"/>
    </source>
</evidence>
<dbReference type="Pfam" id="PF00139">
    <property type="entry name" value="Lectin_legB"/>
    <property type="match status" value="3"/>
</dbReference>
<dbReference type="CDD" id="cd06899">
    <property type="entry name" value="lectin_legume_LecRK_Arcelin_ConA"/>
    <property type="match status" value="3"/>
</dbReference>
<reference evidence="24" key="1">
    <citation type="journal article" date="2009" name="Rice">
        <title>De Novo Next Generation Sequencing of Plant Genomes.</title>
        <authorList>
            <person name="Rounsley S."/>
            <person name="Marri P.R."/>
            <person name="Yu Y."/>
            <person name="He R."/>
            <person name="Sisneros N."/>
            <person name="Goicoechea J.L."/>
            <person name="Lee S.J."/>
            <person name="Angelova A."/>
            <person name="Kudrna D."/>
            <person name="Luo M."/>
            <person name="Affourtit J."/>
            <person name="Desany B."/>
            <person name="Knight J."/>
            <person name="Niazi F."/>
            <person name="Egholm M."/>
            <person name="Wing R.A."/>
        </authorList>
    </citation>
    <scope>NUCLEOTIDE SEQUENCE [LARGE SCALE GENOMIC DNA]</scope>
    <source>
        <strain evidence="24">cv. IRGC 105608</strain>
    </source>
</reference>
<comment type="similarity">
    <text evidence="3">In the C-terminal section; belongs to the protein kinase superfamily. Ser/Thr protein kinase family.</text>
</comment>
<dbReference type="FunFam" id="3.30.200.20:FF:000811">
    <property type="entry name" value="L-type lectin-domain containing receptor kinase V.9"/>
    <property type="match status" value="1"/>
</dbReference>
<dbReference type="InterPro" id="IPR017441">
    <property type="entry name" value="Protein_kinase_ATP_BS"/>
</dbReference>
<dbReference type="InterPro" id="IPR001220">
    <property type="entry name" value="Legume_lectin_dom"/>
</dbReference>
<dbReference type="PROSITE" id="PS50011">
    <property type="entry name" value="PROTEIN_KINASE_DOM"/>
    <property type="match status" value="3"/>
</dbReference>
<evidence type="ECO:0000313" key="25">
    <source>
        <dbReference type="Proteomes" id="UP000026960"/>
    </source>
</evidence>
<dbReference type="GO" id="GO:1901001">
    <property type="term" value="P:negative regulation of response to salt stress"/>
    <property type="evidence" value="ECO:0007669"/>
    <property type="project" value="UniProtKB-ARBA"/>
</dbReference>
<evidence type="ECO:0000256" key="8">
    <source>
        <dbReference type="ARBA" id="ARBA00022692"/>
    </source>
</evidence>
<proteinExistence type="inferred from homology"/>
<dbReference type="SMART" id="SM00220">
    <property type="entry name" value="S_TKc"/>
    <property type="match status" value="3"/>
</dbReference>
<dbReference type="InterPro" id="IPR000719">
    <property type="entry name" value="Prot_kinase_dom"/>
</dbReference>
<feature type="binding site" evidence="20">
    <location>
        <position position="405"/>
    </location>
    <ligand>
        <name>ATP</name>
        <dbReference type="ChEBI" id="CHEBI:30616"/>
    </ligand>
</feature>
<feature type="transmembrane region" description="Helical" evidence="22">
    <location>
        <begin position="321"/>
        <end position="342"/>
    </location>
</feature>
<feature type="domain" description="Protein kinase" evidence="23">
    <location>
        <begin position="1593"/>
        <end position="1851"/>
    </location>
</feature>
<comment type="catalytic activity">
    <reaction evidence="18">
        <text>L-threonyl-[protein] + ATP = O-phospho-L-threonyl-[protein] + ADP + H(+)</text>
        <dbReference type="Rhea" id="RHEA:46608"/>
        <dbReference type="Rhea" id="RHEA-COMP:11060"/>
        <dbReference type="Rhea" id="RHEA-COMP:11605"/>
        <dbReference type="ChEBI" id="CHEBI:15378"/>
        <dbReference type="ChEBI" id="CHEBI:30013"/>
        <dbReference type="ChEBI" id="CHEBI:30616"/>
        <dbReference type="ChEBI" id="CHEBI:61977"/>
        <dbReference type="ChEBI" id="CHEBI:456216"/>
        <dbReference type="EC" id="2.7.11.1"/>
    </reaction>
    <physiologicalReaction direction="left-to-right" evidence="18">
        <dbReference type="Rhea" id="RHEA:46609"/>
    </physiologicalReaction>
</comment>
<keyword evidence="11 20" id="KW-0547">Nucleotide-binding</keyword>
<dbReference type="PROSITE" id="PS00107">
    <property type="entry name" value="PROTEIN_KINASE_ATP"/>
    <property type="match status" value="3"/>
</dbReference>
<keyword evidence="8 22" id="KW-0812">Transmembrane</keyword>
<keyword evidence="12" id="KW-0418">Kinase</keyword>
<evidence type="ECO:0000256" key="11">
    <source>
        <dbReference type="ARBA" id="ARBA00022741"/>
    </source>
</evidence>
<dbReference type="SUPFAM" id="SSF49899">
    <property type="entry name" value="Concanavalin A-like lectins/glucanases"/>
    <property type="match status" value="3"/>
</dbReference>
<dbReference type="InterPro" id="IPR008271">
    <property type="entry name" value="Ser/Thr_kinase_AS"/>
</dbReference>
<dbReference type="Pfam" id="PF00069">
    <property type="entry name" value="Pkinase"/>
    <property type="match status" value="3"/>
</dbReference>
<evidence type="ECO:0000256" key="7">
    <source>
        <dbReference type="ARBA" id="ARBA00022679"/>
    </source>
</evidence>
<dbReference type="CDD" id="cd14066">
    <property type="entry name" value="STKc_IRAK"/>
    <property type="match status" value="2"/>
</dbReference>
<keyword evidence="25" id="KW-1185">Reference proteome</keyword>
<name>A0A0D3GLY1_9ORYZ</name>
<evidence type="ECO:0000256" key="16">
    <source>
        <dbReference type="ARBA" id="ARBA00023170"/>
    </source>
</evidence>
<keyword evidence="10" id="KW-0430">Lectin</keyword>
<evidence type="ECO:0000256" key="6">
    <source>
        <dbReference type="ARBA" id="ARBA00022527"/>
    </source>
</evidence>
<evidence type="ECO:0000259" key="23">
    <source>
        <dbReference type="PROSITE" id="PS50011"/>
    </source>
</evidence>
<evidence type="ECO:0000256" key="17">
    <source>
        <dbReference type="ARBA" id="ARBA00023180"/>
    </source>
</evidence>
<feature type="domain" description="Protein kinase" evidence="23">
    <location>
        <begin position="376"/>
        <end position="621"/>
    </location>
</feature>
<feature type="binding site" evidence="20">
    <location>
        <position position="964"/>
    </location>
    <ligand>
        <name>ATP</name>
        <dbReference type="ChEBI" id="CHEBI:30616"/>
    </ligand>
</feature>
<comment type="subcellular location">
    <subcellularLocation>
        <location evidence="1">Cell membrane</location>
        <topology evidence="1">Single-pass type I membrane protein</topology>
    </subcellularLocation>
</comment>
<dbReference type="GO" id="GO:0005524">
    <property type="term" value="F:ATP binding"/>
    <property type="evidence" value="ECO:0007669"/>
    <property type="project" value="UniProtKB-UniRule"/>
</dbReference>
<dbReference type="PANTHER" id="PTHR27007">
    <property type="match status" value="1"/>
</dbReference>
<dbReference type="Gene3D" id="2.60.120.200">
    <property type="match status" value="3"/>
</dbReference>
<keyword evidence="9" id="KW-0732">Signal</keyword>
<feature type="binding site" evidence="20">
    <location>
        <position position="1622"/>
    </location>
    <ligand>
        <name>ATP</name>
        <dbReference type="ChEBI" id="CHEBI:30616"/>
    </ligand>
</feature>
<evidence type="ECO:0000256" key="10">
    <source>
        <dbReference type="ARBA" id="ARBA00022734"/>
    </source>
</evidence>
<dbReference type="EC" id="2.7.11.1" evidence="4"/>
<dbReference type="Gramene" id="OBART07G01990.1">
    <property type="protein sequence ID" value="OBART07G01990.1"/>
    <property type="gene ID" value="OBART07G01990"/>
</dbReference>
<dbReference type="EnsemblPlants" id="OBART07G01990.1">
    <property type="protein sequence ID" value="OBART07G01990.1"/>
    <property type="gene ID" value="OBART07G01990"/>
</dbReference>
<dbReference type="SUPFAM" id="SSF56112">
    <property type="entry name" value="Protein kinase-like (PK-like)"/>
    <property type="match status" value="3"/>
</dbReference>
<keyword evidence="15 22" id="KW-0472">Membrane</keyword>
<feature type="transmembrane region" description="Helical" evidence="22">
    <location>
        <begin position="880"/>
        <end position="901"/>
    </location>
</feature>
<evidence type="ECO:0000256" key="14">
    <source>
        <dbReference type="ARBA" id="ARBA00022989"/>
    </source>
</evidence>
<dbReference type="Gene3D" id="3.30.200.20">
    <property type="entry name" value="Phosphorylase Kinase, domain 1"/>
    <property type="match status" value="3"/>
</dbReference>
<evidence type="ECO:0000313" key="24">
    <source>
        <dbReference type="EnsemblPlants" id="OBART07G01990.1"/>
    </source>
</evidence>
<dbReference type="GO" id="GO:0030246">
    <property type="term" value="F:carbohydrate binding"/>
    <property type="evidence" value="ECO:0007669"/>
    <property type="project" value="UniProtKB-KW"/>
</dbReference>
<keyword evidence="5" id="KW-1003">Cell membrane</keyword>
<dbReference type="FunFam" id="3.30.200.20:FF:000112">
    <property type="entry name" value="Lectin-domain containing receptor kinase A4.3"/>
    <property type="match status" value="2"/>
</dbReference>
<dbReference type="GO" id="GO:0051707">
    <property type="term" value="P:response to other organism"/>
    <property type="evidence" value="ECO:0007669"/>
    <property type="project" value="UniProtKB-ARBA"/>
</dbReference>